<evidence type="ECO:0000256" key="1">
    <source>
        <dbReference type="ARBA" id="ARBA00001971"/>
    </source>
</evidence>
<dbReference type="GO" id="GO:0004497">
    <property type="term" value="F:monooxygenase activity"/>
    <property type="evidence" value="ECO:0007669"/>
    <property type="project" value="UniProtKB-KW"/>
</dbReference>
<evidence type="ECO:0000256" key="7">
    <source>
        <dbReference type="ARBA" id="ARBA00023033"/>
    </source>
</evidence>
<keyword evidence="6 8" id="KW-0408">Iron</keyword>
<evidence type="ECO:0000256" key="6">
    <source>
        <dbReference type="ARBA" id="ARBA00023004"/>
    </source>
</evidence>
<evidence type="ECO:0000313" key="12">
    <source>
        <dbReference type="Proteomes" id="UP000245956"/>
    </source>
</evidence>
<feature type="region of interest" description="Disordered" evidence="9">
    <location>
        <begin position="32"/>
        <end position="94"/>
    </location>
</feature>
<comment type="similarity">
    <text evidence="2">Belongs to the cytochrome P450 family.</text>
</comment>
<dbReference type="GO" id="GO:0020037">
    <property type="term" value="F:heme binding"/>
    <property type="evidence" value="ECO:0007669"/>
    <property type="project" value="InterPro"/>
</dbReference>
<dbReference type="PRINTS" id="PR00385">
    <property type="entry name" value="P450"/>
</dbReference>
<keyword evidence="7" id="KW-0503">Monooxygenase</keyword>
<keyword evidence="10" id="KW-1133">Transmembrane helix</keyword>
<dbReference type="PRINTS" id="PR00463">
    <property type="entry name" value="EP450I"/>
</dbReference>
<dbReference type="InterPro" id="IPR036396">
    <property type="entry name" value="Cyt_P450_sf"/>
</dbReference>
<dbReference type="InterPro" id="IPR002401">
    <property type="entry name" value="Cyt_P450_E_grp-I"/>
</dbReference>
<evidence type="ECO:0000256" key="9">
    <source>
        <dbReference type="SAM" id="MobiDB-lite"/>
    </source>
</evidence>
<evidence type="ECO:0000256" key="8">
    <source>
        <dbReference type="PIRSR" id="PIRSR602401-1"/>
    </source>
</evidence>
<evidence type="ECO:0000256" key="2">
    <source>
        <dbReference type="ARBA" id="ARBA00010617"/>
    </source>
</evidence>
<protein>
    <recommendedName>
        <fullName evidence="13">Benzoate 4-monooxygenase cytochrome P450</fullName>
    </recommendedName>
</protein>
<evidence type="ECO:0000313" key="11">
    <source>
        <dbReference type="EMBL" id="PWI68757.1"/>
    </source>
</evidence>
<sequence length="594" mass="66585">MRPVILRWIQRAEQTLKDLNASLTAARVLQAANTGSPRKREECQTAVQGHPRTGPGGGARAHMSPTKWKRWTAGSPDRSRHAQRPPRFDDSADSDQFRRPLGAMSWLLVALSAAGALFVAQAVSSFLRLRHISGPRWAAWTNLWMVFNQLNGRMHLILHDLIKTHGPIARIAPNWVVCGDPSELRRIWAVRSPWTRSWWYRGMRIDPYRDSSFSTIDDTLHNAIRNKISPGYGGKDVDDVHQLIDEQVKNLITLIGNQLSNSRDAGVIDLAEKIQYFSLDVISSLAFGKTFGYMELNQDKFGYIEMAGKTVYILVSTTLIPGVISTIQSPYLRWFVPSVKDMGGIGDIIRFAEDVVAQRFGNKPVVKRDMLGSLVAHGLSQKETECEALVQMIAGSDTTATAIRSTILFIITSPHVYVRLQNEIDAAAKEGRISSPITHAEAQAFEYLQAVILEGLRLWPPAAALYPKVCKTDQIVCGVTIPAGTNVAWSPWTIMRNRDVFGEDADVFRPDRWLGSHKTKQMEQTVMMAFAGGSRWECLGKNIAMIELNKVFVELFRRFDFTLVDPTNPWKSFNAGLFTQSDLNVQVAWRPNPS</sequence>
<feature type="transmembrane region" description="Helical" evidence="10">
    <location>
        <begin position="106"/>
        <end position="127"/>
    </location>
</feature>
<dbReference type="Gene3D" id="1.10.630.10">
    <property type="entry name" value="Cytochrome P450"/>
    <property type="match status" value="1"/>
</dbReference>
<name>A0A2U3E2M5_PURLI</name>
<evidence type="ECO:0008006" key="13">
    <source>
        <dbReference type="Google" id="ProtNLM"/>
    </source>
</evidence>
<feature type="binding site" description="axial binding residue" evidence="8">
    <location>
        <position position="538"/>
    </location>
    <ligand>
        <name>heme</name>
        <dbReference type="ChEBI" id="CHEBI:30413"/>
    </ligand>
    <ligandPart>
        <name>Fe</name>
        <dbReference type="ChEBI" id="CHEBI:18248"/>
    </ligandPart>
</feature>
<dbReference type="PANTHER" id="PTHR24305:SF77">
    <property type="entry name" value="CYTOCHROME P450 MONOOXYGENASE"/>
    <property type="match status" value="1"/>
</dbReference>
<evidence type="ECO:0000256" key="4">
    <source>
        <dbReference type="ARBA" id="ARBA00022723"/>
    </source>
</evidence>
<evidence type="ECO:0000256" key="10">
    <source>
        <dbReference type="SAM" id="Phobius"/>
    </source>
</evidence>
<organism evidence="11 12">
    <name type="scientific">Purpureocillium lilacinum</name>
    <name type="common">Paecilomyces lilacinus</name>
    <dbReference type="NCBI Taxonomy" id="33203"/>
    <lineage>
        <taxon>Eukaryota</taxon>
        <taxon>Fungi</taxon>
        <taxon>Dikarya</taxon>
        <taxon>Ascomycota</taxon>
        <taxon>Pezizomycotina</taxon>
        <taxon>Sordariomycetes</taxon>
        <taxon>Hypocreomycetidae</taxon>
        <taxon>Hypocreales</taxon>
        <taxon>Ophiocordycipitaceae</taxon>
        <taxon>Purpureocillium</taxon>
    </lineage>
</organism>
<dbReference type="Pfam" id="PF00067">
    <property type="entry name" value="p450"/>
    <property type="match status" value="1"/>
</dbReference>
<dbReference type="PANTHER" id="PTHR24305">
    <property type="entry name" value="CYTOCHROME P450"/>
    <property type="match status" value="1"/>
</dbReference>
<comment type="caution">
    <text evidence="11">The sequence shown here is derived from an EMBL/GenBank/DDBJ whole genome shotgun (WGS) entry which is preliminary data.</text>
</comment>
<keyword evidence="10" id="KW-0472">Membrane</keyword>
<proteinExistence type="inferred from homology"/>
<dbReference type="EMBL" id="LCWV01000014">
    <property type="protein sequence ID" value="PWI68757.1"/>
    <property type="molecule type" value="Genomic_DNA"/>
</dbReference>
<gene>
    <name evidence="11" type="ORF">PCL_01846</name>
</gene>
<keyword evidence="3 8" id="KW-0349">Heme</keyword>
<dbReference type="SUPFAM" id="SSF48264">
    <property type="entry name" value="Cytochrome P450"/>
    <property type="match status" value="1"/>
</dbReference>
<keyword evidence="10" id="KW-0812">Transmembrane</keyword>
<keyword evidence="4 8" id="KW-0479">Metal-binding</keyword>
<evidence type="ECO:0000256" key="3">
    <source>
        <dbReference type="ARBA" id="ARBA00022617"/>
    </source>
</evidence>
<evidence type="ECO:0000256" key="5">
    <source>
        <dbReference type="ARBA" id="ARBA00023002"/>
    </source>
</evidence>
<reference evidence="11 12" key="1">
    <citation type="journal article" date="2016" name="Front. Microbiol.">
        <title>Genome and transcriptome sequences reveal the specific parasitism of the nematophagous Purpureocillium lilacinum 36-1.</title>
        <authorList>
            <person name="Xie J."/>
            <person name="Li S."/>
            <person name="Mo C."/>
            <person name="Xiao X."/>
            <person name="Peng D."/>
            <person name="Wang G."/>
            <person name="Xiao Y."/>
        </authorList>
    </citation>
    <scope>NUCLEOTIDE SEQUENCE [LARGE SCALE GENOMIC DNA]</scope>
    <source>
        <strain evidence="11 12">36-1</strain>
    </source>
</reference>
<dbReference type="InterPro" id="IPR050121">
    <property type="entry name" value="Cytochrome_P450_monoxygenase"/>
</dbReference>
<dbReference type="Proteomes" id="UP000245956">
    <property type="component" value="Unassembled WGS sequence"/>
</dbReference>
<dbReference type="InterPro" id="IPR001128">
    <property type="entry name" value="Cyt_P450"/>
</dbReference>
<dbReference type="GO" id="GO:0005506">
    <property type="term" value="F:iron ion binding"/>
    <property type="evidence" value="ECO:0007669"/>
    <property type="project" value="InterPro"/>
</dbReference>
<dbReference type="CDD" id="cd11060">
    <property type="entry name" value="CYP57A1-like"/>
    <property type="match status" value="1"/>
</dbReference>
<comment type="cofactor">
    <cofactor evidence="1 8">
        <name>heme</name>
        <dbReference type="ChEBI" id="CHEBI:30413"/>
    </cofactor>
</comment>
<dbReference type="AlphaFoldDB" id="A0A2U3E2M5"/>
<dbReference type="GO" id="GO:0016705">
    <property type="term" value="F:oxidoreductase activity, acting on paired donors, with incorporation or reduction of molecular oxygen"/>
    <property type="evidence" value="ECO:0007669"/>
    <property type="project" value="InterPro"/>
</dbReference>
<accession>A0A2U3E2M5</accession>
<keyword evidence="5" id="KW-0560">Oxidoreductase</keyword>